<gene>
    <name evidence="1" type="ORF">DPMN_091863</name>
</gene>
<name>A0A9D4L0X9_DREPO</name>
<evidence type="ECO:0000313" key="2">
    <source>
        <dbReference type="Proteomes" id="UP000828390"/>
    </source>
</evidence>
<dbReference type="EMBL" id="JAIWYP010000003">
    <property type="protein sequence ID" value="KAH3849460.1"/>
    <property type="molecule type" value="Genomic_DNA"/>
</dbReference>
<evidence type="ECO:0000313" key="1">
    <source>
        <dbReference type="EMBL" id="KAH3849460.1"/>
    </source>
</evidence>
<keyword evidence="2" id="KW-1185">Reference proteome</keyword>
<dbReference type="Proteomes" id="UP000828390">
    <property type="component" value="Unassembled WGS sequence"/>
</dbReference>
<accession>A0A9D4L0X9</accession>
<sequence>MKRDLAPFQKDEQIYCINIHKMVIKNFAPFQLTVQVIKTYKDKHHHPWQSVRHHVAQPLADHRAPVFHLKRRADLLSVQGLLCHSPNLPMATNDKIWLKKFPFGYNFSSYPVMVLVHGTSPH</sequence>
<reference evidence="1" key="2">
    <citation type="submission" date="2020-11" db="EMBL/GenBank/DDBJ databases">
        <authorList>
            <person name="McCartney M.A."/>
            <person name="Auch B."/>
            <person name="Kono T."/>
            <person name="Mallez S."/>
            <person name="Becker A."/>
            <person name="Gohl D.M."/>
            <person name="Silverstein K.A.T."/>
            <person name="Koren S."/>
            <person name="Bechman K.B."/>
            <person name="Herman A."/>
            <person name="Abrahante J.E."/>
            <person name="Garbe J."/>
        </authorList>
    </citation>
    <scope>NUCLEOTIDE SEQUENCE</scope>
    <source>
        <strain evidence="1">Duluth1</strain>
        <tissue evidence="1">Whole animal</tissue>
    </source>
</reference>
<organism evidence="1 2">
    <name type="scientific">Dreissena polymorpha</name>
    <name type="common">Zebra mussel</name>
    <name type="synonym">Mytilus polymorpha</name>
    <dbReference type="NCBI Taxonomy" id="45954"/>
    <lineage>
        <taxon>Eukaryota</taxon>
        <taxon>Metazoa</taxon>
        <taxon>Spiralia</taxon>
        <taxon>Lophotrochozoa</taxon>
        <taxon>Mollusca</taxon>
        <taxon>Bivalvia</taxon>
        <taxon>Autobranchia</taxon>
        <taxon>Heteroconchia</taxon>
        <taxon>Euheterodonta</taxon>
        <taxon>Imparidentia</taxon>
        <taxon>Neoheterodontei</taxon>
        <taxon>Myida</taxon>
        <taxon>Dreissenoidea</taxon>
        <taxon>Dreissenidae</taxon>
        <taxon>Dreissena</taxon>
    </lineage>
</organism>
<protein>
    <submittedName>
        <fullName evidence="1">Uncharacterized protein</fullName>
    </submittedName>
</protein>
<dbReference type="AlphaFoldDB" id="A0A9D4L0X9"/>
<reference evidence="1" key="1">
    <citation type="journal article" date="2019" name="bioRxiv">
        <title>The Genome of the Zebra Mussel, Dreissena polymorpha: A Resource for Invasive Species Research.</title>
        <authorList>
            <person name="McCartney M.A."/>
            <person name="Auch B."/>
            <person name="Kono T."/>
            <person name="Mallez S."/>
            <person name="Zhang Y."/>
            <person name="Obille A."/>
            <person name="Becker A."/>
            <person name="Abrahante J.E."/>
            <person name="Garbe J."/>
            <person name="Badalamenti J.P."/>
            <person name="Herman A."/>
            <person name="Mangelson H."/>
            <person name="Liachko I."/>
            <person name="Sullivan S."/>
            <person name="Sone E.D."/>
            <person name="Koren S."/>
            <person name="Silverstein K.A.T."/>
            <person name="Beckman K.B."/>
            <person name="Gohl D.M."/>
        </authorList>
    </citation>
    <scope>NUCLEOTIDE SEQUENCE</scope>
    <source>
        <strain evidence="1">Duluth1</strain>
        <tissue evidence="1">Whole animal</tissue>
    </source>
</reference>
<comment type="caution">
    <text evidence="1">The sequence shown here is derived from an EMBL/GenBank/DDBJ whole genome shotgun (WGS) entry which is preliminary data.</text>
</comment>
<proteinExistence type="predicted"/>